<evidence type="ECO:0000313" key="2">
    <source>
        <dbReference type="Proteomes" id="UP001056708"/>
    </source>
</evidence>
<organism evidence="1 2">
    <name type="scientific">Phormidium yuhuli AB48</name>
    <dbReference type="NCBI Taxonomy" id="2940671"/>
    <lineage>
        <taxon>Bacteria</taxon>
        <taxon>Bacillati</taxon>
        <taxon>Cyanobacteriota</taxon>
        <taxon>Cyanophyceae</taxon>
        <taxon>Oscillatoriophycideae</taxon>
        <taxon>Oscillatoriales</taxon>
        <taxon>Oscillatoriaceae</taxon>
        <taxon>Phormidium</taxon>
        <taxon>Phormidium yuhuli</taxon>
    </lineage>
</organism>
<reference evidence="1" key="1">
    <citation type="submission" date="2022-06" db="EMBL/GenBank/DDBJ databases">
        <title>Genome sequence of Phormidium yuhuli AB48 isolated from an industrial photobioreactor environment.</title>
        <authorList>
            <person name="Qiu Y."/>
            <person name="Noonan A.J.C."/>
            <person name="Dofher K."/>
            <person name="Koch M."/>
            <person name="Kieft B."/>
            <person name="Lin X."/>
            <person name="Ziels R.M."/>
            <person name="Hallam S.J."/>
        </authorList>
    </citation>
    <scope>NUCLEOTIDE SEQUENCE</scope>
    <source>
        <strain evidence="1">AB48</strain>
    </source>
</reference>
<dbReference type="RefSeq" id="WP_252661850.1">
    <property type="nucleotide sequence ID" value="NZ_CP098611.1"/>
</dbReference>
<protein>
    <submittedName>
        <fullName evidence="1">Uncharacterized protein</fullName>
    </submittedName>
</protein>
<dbReference type="EMBL" id="CP098611">
    <property type="protein sequence ID" value="USR90112.1"/>
    <property type="molecule type" value="Genomic_DNA"/>
</dbReference>
<gene>
    <name evidence="1" type="ORF">NEA10_14825</name>
</gene>
<name>A0ABY5AMP7_9CYAN</name>
<proteinExistence type="predicted"/>
<keyword evidence="2" id="KW-1185">Reference proteome</keyword>
<dbReference type="Proteomes" id="UP001056708">
    <property type="component" value="Chromosome"/>
</dbReference>
<sequence>MKLNFSWSRTLPYMTGVLLASGMMLMEPGLAQNLRRYRSTCSFYGQNQPQAQSMGCSVEQGERRIVISWNDGYRTTLEYNSSSGQWQSMPSRSRSTIRFYSETGDVAQVEIHAGPGQGLISIDRAIRYER</sequence>
<accession>A0ABY5AMP7</accession>
<evidence type="ECO:0000313" key="1">
    <source>
        <dbReference type="EMBL" id="USR90112.1"/>
    </source>
</evidence>